<dbReference type="InterPro" id="IPR014940">
    <property type="entry name" value="BAAT_C"/>
</dbReference>
<evidence type="ECO:0000259" key="1">
    <source>
        <dbReference type="Pfam" id="PF08840"/>
    </source>
</evidence>
<sequence length="295" mass="32443">MAEFCATNQTAMKFLLLSLFLYSFHFSLRAQTVLETPQANSILYTGPGDDQPLIVGLGGSEGRNAWASDHWKTTRDRFLESGYAFLAIGYFGAPGTPDTLNRISLNAIHDAILKAAGNQKINKKKIAIIGGSRGGDLALLLGSYFSDITCVVAIVPSHVTFPGHTGHFSTAAWTYNGKELPYVPVNEAAVPALMKRDLRGAFEAMLKDSAAEQLAMIPVERIKGPVLLLSATEDEICPSTLMCEKMEDRFRQHQFPYRTEHIAVQGGHAAPLTRFDTVFAFLDKYFKASPSRPRR</sequence>
<evidence type="ECO:0000313" key="3">
    <source>
        <dbReference type="Proteomes" id="UP000279089"/>
    </source>
</evidence>
<feature type="domain" description="BAAT/Acyl-CoA thioester hydrolase C-terminal" evidence="1">
    <location>
        <begin position="119"/>
        <end position="269"/>
    </location>
</feature>
<reference evidence="3" key="1">
    <citation type="submission" date="2018-11" db="EMBL/GenBank/DDBJ databases">
        <title>Chitinophaga lutea sp.nov., isolate from arsenic contaminated soil.</title>
        <authorList>
            <person name="Zong Y."/>
        </authorList>
    </citation>
    <scope>NUCLEOTIDE SEQUENCE [LARGE SCALE GENOMIC DNA]</scope>
    <source>
        <strain evidence="3">YLT18</strain>
    </source>
</reference>
<dbReference type="PANTHER" id="PTHR10824:SF4">
    <property type="entry name" value="ACYL-COENZYME A THIOESTERASE 1-LIKE"/>
    <property type="match status" value="1"/>
</dbReference>
<protein>
    <recommendedName>
        <fullName evidence="1">BAAT/Acyl-CoA thioester hydrolase C-terminal domain-containing protein</fullName>
    </recommendedName>
</protein>
<dbReference type="InterPro" id="IPR029058">
    <property type="entry name" value="AB_hydrolase_fold"/>
</dbReference>
<dbReference type="GO" id="GO:0006631">
    <property type="term" value="P:fatty acid metabolic process"/>
    <property type="evidence" value="ECO:0007669"/>
    <property type="project" value="TreeGrafter"/>
</dbReference>
<proteinExistence type="predicted"/>
<dbReference type="OrthoDB" id="8922993at2"/>
<dbReference type="Pfam" id="PF08840">
    <property type="entry name" value="BAAT_C"/>
    <property type="match status" value="1"/>
</dbReference>
<name>A0A3N4MHE7_9BACT</name>
<dbReference type="Gene3D" id="3.40.50.1820">
    <property type="entry name" value="alpha/beta hydrolase"/>
    <property type="match status" value="1"/>
</dbReference>
<dbReference type="AlphaFoldDB" id="A0A3N4MHE7"/>
<dbReference type="EMBL" id="RMBX01000004">
    <property type="protein sequence ID" value="RPD41466.1"/>
    <property type="molecule type" value="Genomic_DNA"/>
</dbReference>
<dbReference type="PANTHER" id="PTHR10824">
    <property type="entry name" value="ACYL-COENZYME A THIOESTERASE-RELATED"/>
    <property type="match status" value="1"/>
</dbReference>
<organism evidence="2 3">
    <name type="scientific">Chitinophaga barathri</name>
    <dbReference type="NCBI Taxonomy" id="1647451"/>
    <lineage>
        <taxon>Bacteria</taxon>
        <taxon>Pseudomonadati</taxon>
        <taxon>Bacteroidota</taxon>
        <taxon>Chitinophagia</taxon>
        <taxon>Chitinophagales</taxon>
        <taxon>Chitinophagaceae</taxon>
        <taxon>Chitinophaga</taxon>
    </lineage>
</organism>
<gene>
    <name evidence="2" type="ORF">EG028_09100</name>
</gene>
<dbReference type="GO" id="GO:0006637">
    <property type="term" value="P:acyl-CoA metabolic process"/>
    <property type="evidence" value="ECO:0007669"/>
    <property type="project" value="TreeGrafter"/>
</dbReference>
<dbReference type="SUPFAM" id="SSF53474">
    <property type="entry name" value="alpha/beta-Hydrolases"/>
    <property type="match status" value="1"/>
</dbReference>
<evidence type="ECO:0000313" key="2">
    <source>
        <dbReference type="EMBL" id="RPD41466.1"/>
    </source>
</evidence>
<dbReference type="GO" id="GO:0047617">
    <property type="term" value="F:fatty acyl-CoA hydrolase activity"/>
    <property type="evidence" value="ECO:0007669"/>
    <property type="project" value="TreeGrafter"/>
</dbReference>
<keyword evidence="3" id="KW-1185">Reference proteome</keyword>
<accession>A0A3N4MHE7</accession>
<dbReference type="Proteomes" id="UP000279089">
    <property type="component" value="Unassembled WGS sequence"/>
</dbReference>
<comment type="caution">
    <text evidence="2">The sequence shown here is derived from an EMBL/GenBank/DDBJ whole genome shotgun (WGS) entry which is preliminary data.</text>
</comment>